<accession>A0A0E9VX53</accession>
<reference evidence="1" key="2">
    <citation type="journal article" date="2015" name="Fish Shellfish Immunol.">
        <title>Early steps in the European eel (Anguilla anguilla)-Vibrio vulnificus interaction in the gills: Role of the RtxA13 toxin.</title>
        <authorList>
            <person name="Callol A."/>
            <person name="Pajuelo D."/>
            <person name="Ebbesson L."/>
            <person name="Teles M."/>
            <person name="MacKenzie S."/>
            <person name="Amaro C."/>
        </authorList>
    </citation>
    <scope>NUCLEOTIDE SEQUENCE</scope>
</reference>
<name>A0A0E9VX53_ANGAN</name>
<sequence length="8" mass="979">MNSENFHT</sequence>
<organism evidence="1">
    <name type="scientific">Anguilla anguilla</name>
    <name type="common">European freshwater eel</name>
    <name type="synonym">Muraena anguilla</name>
    <dbReference type="NCBI Taxonomy" id="7936"/>
    <lineage>
        <taxon>Eukaryota</taxon>
        <taxon>Metazoa</taxon>
        <taxon>Chordata</taxon>
        <taxon>Craniata</taxon>
        <taxon>Vertebrata</taxon>
        <taxon>Euteleostomi</taxon>
        <taxon>Actinopterygii</taxon>
        <taxon>Neopterygii</taxon>
        <taxon>Teleostei</taxon>
        <taxon>Anguilliformes</taxon>
        <taxon>Anguillidae</taxon>
        <taxon>Anguilla</taxon>
    </lineage>
</organism>
<protein>
    <submittedName>
        <fullName evidence="1">Uncharacterized protein</fullName>
    </submittedName>
</protein>
<proteinExistence type="predicted"/>
<reference evidence="1" key="1">
    <citation type="submission" date="2014-11" db="EMBL/GenBank/DDBJ databases">
        <authorList>
            <person name="Amaro Gonzalez C."/>
        </authorList>
    </citation>
    <scope>NUCLEOTIDE SEQUENCE</scope>
</reference>
<dbReference type="EMBL" id="GBXM01026754">
    <property type="protein sequence ID" value="JAH81823.1"/>
    <property type="molecule type" value="Transcribed_RNA"/>
</dbReference>
<evidence type="ECO:0000313" key="1">
    <source>
        <dbReference type="EMBL" id="JAH81823.1"/>
    </source>
</evidence>